<accession>A0ABV8QEM6</accession>
<comment type="caution">
    <text evidence="1">The sequence shown here is derived from an EMBL/GenBank/DDBJ whole genome shotgun (WGS) entry which is preliminary data.</text>
</comment>
<dbReference type="Proteomes" id="UP001595798">
    <property type="component" value="Unassembled WGS sequence"/>
</dbReference>
<name>A0ABV8QEM6_9GAMM</name>
<dbReference type="InterPro" id="IPR023381">
    <property type="entry name" value="YP001051499.1-like_dom_sf"/>
</dbReference>
<dbReference type="Pfam" id="PF04222">
    <property type="entry name" value="DUF416"/>
    <property type="match status" value="1"/>
</dbReference>
<dbReference type="RefSeq" id="WP_379886273.1">
    <property type="nucleotide sequence ID" value="NZ_JBHSDI010000010.1"/>
</dbReference>
<gene>
    <name evidence="1" type="ORF">ACFOZ5_06855</name>
</gene>
<keyword evidence="2" id="KW-1185">Reference proteome</keyword>
<dbReference type="EMBL" id="JBHSDI010000010">
    <property type="protein sequence ID" value="MFC4258750.1"/>
    <property type="molecule type" value="Genomic_DNA"/>
</dbReference>
<evidence type="ECO:0000313" key="1">
    <source>
        <dbReference type="EMBL" id="MFC4258750.1"/>
    </source>
</evidence>
<proteinExistence type="predicted"/>
<sequence length="206" mass="22926">MNANQFLKAVEQLQGWRQTAFLLALAERAFPNYALFSEAIGTKAGGKMRQLLDTGWGLFEQKSAENQIPQLLAKLESLSPDVEAYDAYGVYPASEFCLLLEEALLSRLNPSRHRATEASRVATGTVMNFIAFSEGEGLDESELVRLLDSHPLMKEDKVFQRDLILGLKRQRVPKEHYLRELQNLAANDGVSNLGITLSDDEPGRSG</sequence>
<protein>
    <submittedName>
        <fullName evidence="1">YjaG family protein</fullName>
    </submittedName>
</protein>
<reference evidence="2" key="1">
    <citation type="journal article" date="2019" name="Int. J. Syst. Evol. Microbiol.">
        <title>The Global Catalogue of Microorganisms (GCM) 10K type strain sequencing project: providing services to taxonomists for standard genome sequencing and annotation.</title>
        <authorList>
            <consortium name="The Broad Institute Genomics Platform"/>
            <consortium name="The Broad Institute Genome Sequencing Center for Infectious Disease"/>
            <person name="Wu L."/>
            <person name="Ma J."/>
        </authorList>
    </citation>
    <scope>NUCLEOTIDE SEQUENCE [LARGE SCALE GENOMIC DNA]</scope>
    <source>
        <strain evidence="2">CECT 7297</strain>
    </source>
</reference>
<dbReference type="Gene3D" id="1.20.1590.10">
    <property type="entry name" value="YP_001051499.1 domain like"/>
    <property type="match status" value="1"/>
</dbReference>
<evidence type="ECO:0000313" key="2">
    <source>
        <dbReference type="Proteomes" id="UP001595798"/>
    </source>
</evidence>
<dbReference type="InterPro" id="IPR007338">
    <property type="entry name" value="DUF416"/>
</dbReference>
<organism evidence="1 2">
    <name type="scientific">Marinobacter lacisalsi</name>
    <dbReference type="NCBI Taxonomy" id="475979"/>
    <lineage>
        <taxon>Bacteria</taxon>
        <taxon>Pseudomonadati</taxon>
        <taxon>Pseudomonadota</taxon>
        <taxon>Gammaproteobacteria</taxon>
        <taxon>Pseudomonadales</taxon>
        <taxon>Marinobacteraceae</taxon>
        <taxon>Marinobacter</taxon>
    </lineage>
</organism>